<keyword evidence="1" id="KW-0812">Transmembrane</keyword>
<feature type="domain" description="PGG" evidence="2">
    <location>
        <begin position="437"/>
        <end position="554"/>
    </location>
</feature>
<protein>
    <recommendedName>
        <fullName evidence="2">PGG domain-containing protein</fullName>
    </recommendedName>
</protein>
<feature type="transmembrane region" description="Helical" evidence="1">
    <location>
        <begin position="488"/>
        <end position="514"/>
    </location>
</feature>
<evidence type="ECO:0000313" key="3">
    <source>
        <dbReference type="EMBL" id="KAK3190065.1"/>
    </source>
</evidence>
<feature type="transmembrane region" description="Helical" evidence="1">
    <location>
        <begin position="186"/>
        <end position="206"/>
    </location>
</feature>
<dbReference type="PANTHER" id="PTHR24177">
    <property type="entry name" value="CASKIN"/>
    <property type="match status" value="1"/>
</dbReference>
<dbReference type="PANTHER" id="PTHR24177:SF356">
    <property type="entry name" value="ANKYRIN REPEAT PLANT-LIKE PROTEIN"/>
    <property type="match status" value="1"/>
</dbReference>
<comment type="caution">
    <text evidence="3">The sequence shown here is derived from an EMBL/GenBank/DDBJ whole genome shotgun (WGS) entry which is preliminary data.</text>
</comment>
<feature type="transmembrane region" description="Helical" evidence="1">
    <location>
        <begin position="526"/>
        <end position="556"/>
    </location>
</feature>
<keyword evidence="1" id="KW-1133">Transmembrane helix</keyword>
<dbReference type="Proteomes" id="UP001281410">
    <property type="component" value="Unassembled WGS sequence"/>
</dbReference>
<name>A0AAD9ZSW5_9ROSI</name>
<feature type="transmembrane region" description="Helical" evidence="1">
    <location>
        <begin position="442"/>
        <end position="462"/>
    </location>
</feature>
<dbReference type="GO" id="GO:0016020">
    <property type="term" value="C:membrane"/>
    <property type="evidence" value="ECO:0007669"/>
    <property type="project" value="TreeGrafter"/>
</dbReference>
<evidence type="ECO:0000259" key="2">
    <source>
        <dbReference type="Pfam" id="PF13962"/>
    </source>
</evidence>
<proteinExistence type="predicted"/>
<feature type="domain" description="PGG" evidence="2">
    <location>
        <begin position="181"/>
        <end position="256"/>
    </location>
</feature>
<accession>A0AAD9ZSW5</accession>
<dbReference type="AlphaFoldDB" id="A0AAD9ZSW5"/>
<evidence type="ECO:0000313" key="4">
    <source>
        <dbReference type="Proteomes" id="UP001281410"/>
    </source>
</evidence>
<evidence type="ECO:0000256" key="1">
    <source>
        <dbReference type="SAM" id="Phobius"/>
    </source>
</evidence>
<feature type="transmembrane region" description="Helical" evidence="1">
    <location>
        <begin position="562"/>
        <end position="582"/>
    </location>
</feature>
<keyword evidence="1" id="KW-0472">Membrane</keyword>
<gene>
    <name evidence="3" type="ORF">Dsin_029626</name>
</gene>
<dbReference type="Pfam" id="PF13962">
    <property type="entry name" value="PGG"/>
    <property type="match status" value="2"/>
</dbReference>
<dbReference type="SUPFAM" id="SSF48403">
    <property type="entry name" value="Ankyrin repeat"/>
    <property type="match status" value="1"/>
</dbReference>
<sequence length="600" mass="67795">MKFTWELVKPSRALELVRYLQREIEAQKVDIKGVVTKPTNMLFEAATSGNFEFVAELVRFYPELIHVLDEKGRSISHTAILHRRTSIFKLIYEIGLDKDLLAAYEDSEKNTLLHLAAMYPNPPPVSDLPGAALEMQPEILIFKEVEMMMTPSLRETKNLEGRTPQQLFSIEHSNLLKRGERWMKDAANSCLVAATLIATVVFSAAFTRPTPPSDNHVLNVRMGTWFHVYAFSDAVALSASSVSVLVFLCILTSVQEMKFTWELVKPSRALELVRCLQREIEAQKVEMKGMITKPTNMLFEAATSGNFEFVAELVRFYPELVHMLDEKGRSIFHTAILHRRTSVFKLIYEIGLDKDLLAGHEDKEKNTLLHLAAMYPNPPPDSDLPGAALEMQREILIFKEVEMMMTPSLRETKNLEGRTPQQLFSIEHSNLLKRGERWIKDAANSCLVAATLIATVVFSAAFTRPTPPRLTPPSDNHVLNVLLMGTWFHVYAFSDAVALSASSVSVLVFLCILTSGFKEKDFHRSLLIKLMFGLCSLFLSLLSMMVTFSSSFFIAYGGISSIYIPLGTFIFVAVPVTLFVFLQYPLLRHLYLLNVKNIFP</sequence>
<dbReference type="Gene3D" id="1.25.40.20">
    <property type="entry name" value="Ankyrin repeat-containing domain"/>
    <property type="match status" value="2"/>
</dbReference>
<feature type="transmembrane region" description="Helical" evidence="1">
    <location>
        <begin position="226"/>
        <end position="251"/>
    </location>
</feature>
<dbReference type="InterPro" id="IPR036770">
    <property type="entry name" value="Ankyrin_rpt-contain_sf"/>
</dbReference>
<reference evidence="3" key="1">
    <citation type="journal article" date="2023" name="Plant J.">
        <title>Genome sequences and population genomics provide insights into the demographic history, inbreeding, and mutation load of two 'living fossil' tree species of Dipteronia.</title>
        <authorList>
            <person name="Feng Y."/>
            <person name="Comes H.P."/>
            <person name="Chen J."/>
            <person name="Zhu S."/>
            <person name="Lu R."/>
            <person name="Zhang X."/>
            <person name="Li P."/>
            <person name="Qiu J."/>
            <person name="Olsen K.M."/>
            <person name="Qiu Y."/>
        </authorList>
    </citation>
    <scope>NUCLEOTIDE SEQUENCE</scope>
    <source>
        <strain evidence="3">NBL</strain>
    </source>
</reference>
<dbReference type="InterPro" id="IPR026961">
    <property type="entry name" value="PGG_dom"/>
</dbReference>
<dbReference type="EMBL" id="JANJYJ010000009">
    <property type="protein sequence ID" value="KAK3190065.1"/>
    <property type="molecule type" value="Genomic_DNA"/>
</dbReference>
<organism evidence="3 4">
    <name type="scientific">Dipteronia sinensis</name>
    <dbReference type="NCBI Taxonomy" id="43782"/>
    <lineage>
        <taxon>Eukaryota</taxon>
        <taxon>Viridiplantae</taxon>
        <taxon>Streptophyta</taxon>
        <taxon>Embryophyta</taxon>
        <taxon>Tracheophyta</taxon>
        <taxon>Spermatophyta</taxon>
        <taxon>Magnoliopsida</taxon>
        <taxon>eudicotyledons</taxon>
        <taxon>Gunneridae</taxon>
        <taxon>Pentapetalae</taxon>
        <taxon>rosids</taxon>
        <taxon>malvids</taxon>
        <taxon>Sapindales</taxon>
        <taxon>Sapindaceae</taxon>
        <taxon>Hippocastanoideae</taxon>
        <taxon>Acereae</taxon>
        <taxon>Dipteronia</taxon>
    </lineage>
</organism>
<keyword evidence="4" id="KW-1185">Reference proteome</keyword>